<gene>
    <name evidence="1" type="ORF">RUM4293_01573</name>
</gene>
<dbReference type="InterPro" id="IPR036412">
    <property type="entry name" value="HAD-like_sf"/>
</dbReference>
<dbReference type="GO" id="GO:0016787">
    <property type="term" value="F:hydrolase activity"/>
    <property type="evidence" value="ECO:0007669"/>
    <property type="project" value="UniProtKB-KW"/>
</dbReference>
<reference evidence="2" key="1">
    <citation type="submission" date="2015-09" db="EMBL/GenBank/DDBJ databases">
        <authorList>
            <person name="Rodrigo-Torres L."/>
            <person name="Arahal D.R."/>
        </authorList>
    </citation>
    <scope>NUCLEOTIDE SEQUENCE [LARGE SCALE GENOMIC DNA]</scope>
    <source>
        <strain evidence="2">CECT 4293</strain>
    </source>
</reference>
<dbReference type="Gene3D" id="1.10.150.400">
    <property type="match status" value="1"/>
</dbReference>
<dbReference type="InterPro" id="IPR006439">
    <property type="entry name" value="HAD-SF_hydro_IA"/>
</dbReference>
<sequence length="658" mass="74160">MNVSSSSAVLSKIGDYDFLSVDIFDTLLFRHCNSPIDAFGFMERDEKTKQVTEFFKDYRVAAEQLAREDAEHNGLEDVSLDEIYRCFQQLTNCSGEQAKQIRQLELETEMDLLHATNFGRKLVDQLQNTPKRLVVTSDMYLPQEYLEKVLEAKGITGWERVFVSNEQGKTKHTGNLFADVVEHFGVPREKILHIGDNGHADGKMAAGAGMQSCVLLASKDVPARSPKPKHHSNILAGTRPVSQIFSANFLETHHYDAEKLDFRTFSEDQYFEAVGAVLVAPMITSMLIWMKQVMDKQGISRIAFLARDGMFPKAAFELLWPDKYDTQYLAASRRLLTLPFTVLEPDTIGGMLHTTMANSETLQDFLNKISGGPSLKGIFANHGLSETEPLTRKTRKQALGLLRESPESFYQSFAHERDVLTKYYRSAFPAGTKTAVFDVGWRGSLQRSICEIVGTEADVFGLYFGTSPHAISILRRGGLDYESYTASNGLPSQLAAWFTDFRDIVEFFCSADHGSVLGLQENASGEISWSTADVSDLEAANLRRAKIIQDAALKAIESVLQAMSAETISKYTKPKDERDLRQFLRKPHRLDAHRFKNVRIFDGVGDTTGESLTRIGERNTHYRNAKNSRWRAAYASQLNPFSYTLLKFVLRKRKKIKL</sequence>
<keyword evidence="1" id="KW-0378">Hydrolase</keyword>
<keyword evidence="2" id="KW-1185">Reference proteome</keyword>
<proteinExistence type="predicted"/>
<evidence type="ECO:0000313" key="1">
    <source>
        <dbReference type="EMBL" id="CUH42684.1"/>
    </source>
</evidence>
<dbReference type="SUPFAM" id="SSF56784">
    <property type="entry name" value="HAD-like"/>
    <property type="match status" value="1"/>
</dbReference>
<dbReference type="EMBL" id="CYPS01000023">
    <property type="protein sequence ID" value="CUH42684.1"/>
    <property type="molecule type" value="Genomic_DNA"/>
</dbReference>
<dbReference type="Gene3D" id="3.40.50.1000">
    <property type="entry name" value="HAD superfamily/HAD-like"/>
    <property type="match status" value="1"/>
</dbReference>
<dbReference type="Proteomes" id="UP000050786">
    <property type="component" value="Unassembled WGS sequence"/>
</dbReference>
<dbReference type="NCBIfam" id="TIGR01549">
    <property type="entry name" value="HAD-SF-IA-v1"/>
    <property type="match status" value="1"/>
</dbReference>
<accession>A0A0N7LNK6</accession>
<dbReference type="InterPro" id="IPR023214">
    <property type="entry name" value="HAD_sf"/>
</dbReference>
<evidence type="ECO:0000313" key="2">
    <source>
        <dbReference type="Proteomes" id="UP000050786"/>
    </source>
</evidence>
<dbReference type="RefSeq" id="WP_058272747.1">
    <property type="nucleotide sequence ID" value="NZ_CYPS01000023.1"/>
</dbReference>
<name>A0A0N7LNK6_9RHOB</name>
<protein>
    <submittedName>
        <fullName evidence="1">HAD hydrolase, REG-2-like, family IA</fullName>
    </submittedName>
</protein>
<dbReference type="AlphaFoldDB" id="A0A0N7LNK6"/>
<organism evidence="1 2">
    <name type="scientific">Ruegeria atlantica</name>
    <dbReference type="NCBI Taxonomy" id="81569"/>
    <lineage>
        <taxon>Bacteria</taxon>
        <taxon>Pseudomonadati</taxon>
        <taxon>Pseudomonadota</taxon>
        <taxon>Alphaproteobacteria</taxon>
        <taxon>Rhodobacterales</taxon>
        <taxon>Roseobacteraceae</taxon>
        <taxon>Ruegeria</taxon>
    </lineage>
</organism>